<reference evidence="2 3" key="1">
    <citation type="submission" date="2017-08" db="EMBL/GenBank/DDBJ databases">
        <title>The complete genome sequence of Nocardiopsis gilva YIM 90087.</title>
        <authorList>
            <person name="Yin M."/>
            <person name="Tang S."/>
        </authorList>
    </citation>
    <scope>NUCLEOTIDE SEQUENCE [LARGE SCALE GENOMIC DNA]</scope>
    <source>
        <strain evidence="2 3">YIM 90087</strain>
    </source>
</reference>
<gene>
    <name evidence="2" type="ORF">CDO52_08590</name>
</gene>
<name>A0A223S3Z6_9ACTN</name>
<protein>
    <submittedName>
        <fullName evidence="2">Uncharacterized protein</fullName>
    </submittedName>
</protein>
<organism evidence="2 3">
    <name type="scientific">Nocardiopsis gilva YIM 90087</name>
    <dbReference type="NCBI Taxonomy" id="1235441"/>
    <lineage>
        <taxon>Bacteria</taxon>
        <taxon>Bacillati</taxon>
        <taxon>Actinomycetota</taxon>
        <taxon>Actinomycetes</taxon>
        <taxon>Streptosporangiales</taxon>
        <taxon>Nocardiopsidaceae</taxon>
        <taxon>Nocardiopsis</taxon>
    </lineage>
</organism>
<evidence type="ECO:0000313" key="3">
    <source>
        <dbReference type="Proteomes" id="UP000215005"/>
    </source>
</evidence>
<dbReference type="RefSeq" id="WP_017617394.1">
    <property type="nucleotide sequence ID" value="NZ_ANBG01000070.1"/>
</dbReference>
<feature type="transmembrane region" description="Helical" evidence="1">
    <location>
        <begin position="376"/>
        <end position="394"/>
    </location>
</feature>
<dbReference type="EMBL" id="CP022753">
    <property type="protein sequence ID" value="ASU82831.1"/>
    <property type="molecule type" value="Genomic_DNA"/>
</dbReference>
<feature type="transmembrane region" description="Helical" evidence="1">
    <location>
        <begin position="207"/>
        <end position="240"/>
    </location>
</feature>
<feature type="transmembrane region" description="Helical" evidence="1">
    <location>
        <begin position="525"/>
        <end position="544"/>
    </location>
</feature>
<dbReference type="KEGG" id="ngv:CDO52_08590"/>
<feature type="transmembrane region" description="Helical" evidence="1">
    <location>
        <begin position="260"/>
        <end position="282"/>
    </location>
</feature>
<dbReference type="OrthoDB" id="4218549at2"/>
<dbReference type="Proteomes" id="UP000215005">
    <property type="component" value="Chromosome"/>
</dbReference>
<feature type="transmembrane region" description="Helical" evidence="1">
    <location>
        <begin position="168"/>
        <end position="195"/>
    </location>
</feature>
<feature type="transmembrane region" description="Helical" evidence="1">
    <location>
        <begin position="40"/>
        <end position="60"/>
    </location>
</feature>
<evidence type="ECO:0000256" key="1">
    <source>
        <dbReference type="SAM" id="Phobius"/>
    </source>
</evidence>
<sequence>MSPTTLRGISTGGDATSAGEVLQLLRRHRRSALLQRRGDVAYTAYVVAFVAVLTIPPVIMSCVEVVRAPLDVAPWPVSRAVAVSLLLASAVLALLWSSVREATVRGPIQLSAPVIDWVLPLPIDRSPLLGAALVRSVALRGAAGTAVGPLALVLLWRTVLGAPEGAAAAVALLQVACAGFLIGILSSACGAWTVVRGAGPAAKLRPWHALLQVLLLGGGGLVWFGLLPAPVAAAALWSAPWSWAVQPFAEVAGAPGAEPWSALAALAVVGIGVAALVARSLAQVPMRSLRERAAMASSLKSGVWLTDSTWFQTMVNERSGAVPRARIRLRPPRDARLLVVWRDVLGLLRAPSTLTRACGLGWCAAIAAHIDGDFPQALAIAVALAPSILLYAAASRLLPNARMEAADPRRTRYLRVPYHIGALPLQHAIVPIVCLATVMAVIAPVLLIAGCSTEVVVRTALIIPTAVAGALAGVYRGDLPDHLSLGVETPFGNTAPLQIISWHASGLIGLLVAAGPMALPNGLGAWWIDLLWWAVGTISLLLWARRRAYMTCAGQW</sequence>
<keyword evidence="3" id="KW-1185">Reference proteome</keyword>
<feature type="transmembrane region" description="Helical" evidence="1">
    <location>
        <begin position="80"/>
        <end position="99"/>
    </location>
</feature>
<feature type="transmembrane region" description="Helical" evidence="1">
    <location>
        <begin position="137"/>
        <end position="156"/>
    </location>
</feature>
<feature type="transmembrane region" description="Helical" evidence="1">
    <location>
        <begin position="428"/>
        <end position="449"/>
    </location>
</feature>
<feature type="transmembrane region" description="Helical" evidence="1">
    <location>
        <begin position="455"/>
        <end position="475"/>
    </location>
</feature>
<dbReference type="AlphaFoldDB" id="A0A223S3Z6"/>
<evidence type="ECO:0000313" key="2">
    <source>
        <dbReference type="EMBL" id="ASU82831.1"/>
    </source>
</evidence>
<keyword evidence="1" id="KW-0812">Transmembrane</keyword>
<keyword evidence="1" id="KW-0472">Membrane</keyword>
<proteinExistence type="predicted"/>
<accession>A0A223S3Z6</accession>
<keyword evidence="1" id="KW-1133">Transmembrane helix</keyword>